<organism evidence="1 2">
    <name type="scientific">Apiospora marii</name>
    <dbReference type="NCBI Taxonomy" id="335849"/>
    <lineage>
        <taxon>Eukaryota</taxon>
        <taxon>Fungi</taxon>
        <taxon>Dikarya</taxon>
        <taxon>Ascomycota</taxon>
        <taxon>Pezizomycotina</taxon>
        <taxon>Sordariomycetes</taxon>
        <taxon>Xylariomycetidae</taxon>
        <taxon>Amphisphaeriales</taxon>
        <taxon>Apiosporaceae</taxon>
        <taxon>Apiospora</taxon>
    </lineage>
</organism>
<evidence type="ECO:0000313" key="1">
    <source>
        <dbReference type="EMBL" id="KAK8006019.1"/>
    </source>
</evidence>
<gene>
    <name evidence="1" type="ORF">PG991_012316</name>
</gene>
<dbReference type="Proteomes" id="UP001396898">
    <property type="component" value="Unassembled WGS sequence"/>
</dbReference>
<name>A0ABR1R9D6_9PEZI</name>
<keyword evidence="2" id="KW-1185">Reference proteome</keyword>
<dbReference type="EMBL" id="JAQQWI010000017">
    <property type="protein sequence ID" value="KAK8006019.1"/>
    <property type="molecule type" value="Genomic_DNA"/>
</dbReference>
<reference evidence="1 2" key="1">
    <citation type="submission" date="2023-01" db="EMBL/GenBank/DDBJ databases">
        <title>Analysis of 21 Apiospora genomes using comparative genomics revels a genus with tremendous synthesis potential of carbohydrate active enzymes and secondary metabolites.</title>
        <authorList>
            <person name="Sorensen T."/>
        </authorList>
    </citation>
    <scope>NUCLEOTIDE SEQUENCE [LARGE SCALE GENOMIC DNA]</scope>
    <source>
        <strain evidence="1 2">CBS 20057</strain>
    </source>
</reference>
<accession>A0ABR1R9D6</accession>
<protein>
    <submittedName>
        <fullName evidence="1">Uncharacterized protein</fullName>
    </submittedName>
</protein>
<evidence type="ECO:0000313" key="2">
    <source>
        <dbReference type="Proteomes" id="UP001396898"/>
    </source>
</evidence>
<comment type="caution">
    <text evidence="1">The sequence shown here is derived from an EMBL/GenBank/DDBJ whole genome shotgun (WGS) entry which is preliminary data.</text>
</comment>
<proteinExistence type="predicted"/>
<sequence length="387" mass="44213">MAGSNSHFVNDVLEANGDLILRITHTRPHFEMFDDTYSKSLLADSRALSRASKKWTELINTASQCGKGCRHLVLQLEGDYKSHELLLNIAHGHFDKVPDSLVGFPDITTSSISPDISVVMRQLFHMVCVADEFGELRLLRPWIPAWVKDYEYWIEGPRSVWIHYCCLEKCLVRLNIAWRLGEKEFLRQFTARLAEHTNISDDPWLREVNGTPLIRQVEGAEHMARLLSNIIQTRQVLIRDLLGVHSRFQSDWAAGLHRQCIAAKATLDEQSACESRLQKLIARAQNSRQARQLKHDYELSCEASGNSPWNLGTFELIVRILHITDRPHLLAPLEEHDQCHPTIRMKEALYKVLGSIESPLDAEQEEFLDTRAKLTGADKLPISIEDN</sequence>